<dbReference type="PROSITE" id="PS00653">
    <property type="entry name" value="GLYCOSYL_HYDROL_F1_2"/>
    <property type="match status" value="1"/>
</dbReference>
<evidence type="ECO:0000256" key="2">
    <source>
        <dbReference type="ARBA" id="ARBA00022801"/>
    </source>
</evidence>
<sequence length="506" mass="57114">MDRSQGLCSSCICLVSLYLFIVAAGTSPDLGRSSFPKGFKFGAGSSAYQDEGAALEGGKGPSIWDTFSHIQGKIEDGKNGDVAVDQYHRYKEDVRHLKYMGMDLYRFSISWSRIFPQGSPRHGGVNEEGITYYNNLINELLKNGMEPFVTLYHWDMPQALEDEYGGFRSQRVVEDIGTFAEECFRAFGDRVKYWTTINEPLTFTLYGYDLGIHAPGRCSPGFGNCTAGNSATEPYIVTHNMLLAHSAAVKTYRTKYQGKQKGSIGISLVVNWMVPYSNSLLDQEATQRAIDFRIGWFLDPLTSGKYPDSMRSLVGARLPRFSSEEAKDLKGSFDFLGYNYYQTYFTVNNPTPQNSLNTDYVLDAQANISQQVNGVYVGSSEGVSSFRSYPAGLREVINYTKHRYSNPPIYITETGYGDFDNGTTPLEEALQDSGRVEYYSKHLSSLLEAIREGADVRGYVVWSFLDGFEWASGYDYRFGLYYVDYNDNLKRYPRESANWFRNVLKS</sequence>
<dbReference type="PRINTS" id="PR00131">
    <property type="entry name" value="GLHYDRLASE1"/>
</dbReference>
<organism evidence="6">
    <name type="scientific">Picea glauca</name>
    <name type="common">White spruce</name>
    <name type="synonym">Pinus glauca</name>
    <dbReference type="NCBI Taxonomy" id="3330"/>
    <lineage>
        <taxon>Eukaryota</taxon>
        <taxon>Viridiplantae</taxon>
        <taxon>Streptophyta</taxon>
        <taxon>Embryophyta</taxon>
        <taxon>Tracheophyta</taxon>
        <taxon>Spermatophyta</taxon>
        <taxon>Pinopsida</taxon>
        <taxon>Pinidae</taxon>
        <taxon>Conifers I</taxon>
        <taxon>Pinales</taxon>
        <taxon>Pinaceae</taxon>
        <taxon>Picea</taxon>
    </lineage>
</organism>
<dbReference type="Gene3D" id="3.20.20.80">
    <property type="entry name" value="Glycosidases"/>
    <property type="match status" value="1"/>
</dbReference>
<evidence type="ECO:0000256" key="1">
    <source>
        <dbReference type="ARBA" id="ARBA00010838"/>
    </source>
</evidence>
<proteinExistence type="evidence at transcript level"/>
<protein>
    <submittedName>
        <fullName evidence="6">Beta-glucosidase</fullName>
    </submittedName>
</protein>
<dbReference type="SUPFAM" id="SSF51445">
    <property type="entry name" value="(Trans)glycosidases"/>
    <property type="match status" value="1"/>
</dbReference>
<keyword evidence="5" id="KW-0732">Signal</keyword>
<dbReference type="GO" id="GO:0008422">
    <property type="term" value="F:beta-glucosidase activity"/>
    <property type="evidence" value="ECO:0007669"/>
    <property type="project" value="TreeGrafter"/>
</dbReference>
<keyword evidence="3" id="KW-0326">Glycosidase</keyword>
<dbReference type="AlphaFoldDB" id="A0A076FNE3"/>
<evidence type="ECO:0000256" key="5">
    <source>
        <dbReference type="SAM" id="SignalP"/>
    </source>
</evidence>
<dbReference type="InterPro" id="IPR033132">
    <property type="entry name" value="GH_1_N_CS"/>
</dbReference>
<keyword evidence="2" id="KW-0378">Hydrolase</keyword>
<accession>A0A076FNE3</accession>
<feature type="signal peptide" evidence="5">
    <location>
        <begin position="1"/>
        <end position="25"/>
    </location>
</feature>
<dbReference type="FunFam" id="3.20.20.80:FF:000020">
    <property type="entry name" value="Beta-glucosidase 12"/>
    <property type="match status" value="1"/>
</dbReference>
<name>A0A076FNE3_PICGL</name>
<dbReference type="EMBL" id="KJ780719">
    <property type="protein sequence ID" value="AII20122.1"/>
    <property type="molecule type" value="mRNA"/>
</dbReference>
<dbReference type="InterPro" id="IPR001360">
    <property type="entry name" value="Glyco_hydro_1"/>
</dbReference>
<dbReference type="GO" id="GO:0005975">
    <property type="term" value="P:carbohydrate metabolic process"/>
    <property type="evidence" value="ECO:0007669"/>
    <property type="project" value="InterPro"/>
</dbReference>
<reference evidence="6" key="1">
    <citation type="journal article" date="2015" name="Plant J.">
        <title>Expression of the ?-glucosidase gene Pg?glu-1 underpins natural resistance of white spruce against spruce budworm.</title>
        <authorList>
            <person name="Mageroy M.H."/>
            <person name="Parent G."/>
            <person name="Germanos G."/>
            <person name="Giguere I."/>
            <person name="Delvas N."/>
            <person name="Maaroufi H."/>
            <person name="Bauce E."/>
            <person name="Bohlmann J."/>
            <person name="Mackay J.J."/>
        </authorList>
    </citation>
    <scope>NUCLEOTIDE SEQUENCE</scope>
    <source>
        <tissue evidence="6">End of season needles</tissue>
    </source>
</reference>
<evidence type="ECO:0000256" key="4">
    <source>
        <dbReference type="RuleBase" id="RU003690"/>
    </source>
</evidence>
<dbReference type="Pfam" id="PF00232">
    <property type="entry name" value="Glyco_hydro_1"/>
    <property type="match status" value="1"/>
</dbReference>
<comment type="similarity">
    <text evidence="1 4">Belongs to the glycosyl hydrolase 1 family.</text>
</comment>
<feature type="chain" id="PRO_5001712258" evidence="5">
    <location>
        <begin position="26"/>
        <end position="506"/>
    </location>
</feature>
<dbReference type="PANTHER" id="PTHR10353:SF137">
    <property type="entry name" value="MYROSINASE 3-RELATED"/>
    <property type="match status" value="1"/>
</dbReference>
<dbReference type="PANTHER" id="PTHR10353">
    <property type="entry name" value="GLYCOSYL HYDROLASE"/>
    <property type="match status" value="1"/>
</dbReference>
<evidence type="ECO:0000313" key="6">
    <source>
        <dbReference type="EMBL" id="AII20122.1"/>
    </source>
</evidence>
<dbReference type="InterPro" id="IPR017853">
    <property type="entry name" value="GH"/>
</dbReference>
<evidence type="ECO:0000256" key="3">
    <source>
        <dbReference type="ARBA" id="ARBA00023295"/>
    </source>
</evidence>